<dbReference type="AlphaFoldDB" id="A0A8H6MWK4"/>
<proteinExistence type="predicted"/>
<dbReference type="InterPro" id="IPR024983">
    <property type="entry name" value="CHAT_dom"/>
</dbReference>
<dbReference type="Proteomes" id="UP000652219">
    <property type="component" value="Unassembled WGS sequence"/>
</dbReference>
<feature type="domain" description="CHAT" evidence="1">
    <location>
        <begin position="713"/>
        <end position="1023"/>
    </location>
</feature>
<dbReference type="SUPFAM" id="SSF81901">
    <property type="entry name" value="HCP-like"/>
    <property type="match status" value="1"/>
</dbReference>
<dbReference type="EMBL" id="WIGN01000081">
    <property type="protein sequence ID" value="KAF6810841.1"/>
    <property type="molecule type" value="Genomic_DNA"/>
</dbReference>
<sequence>MNIPDGNPGRAASLYEGVSALLQLFFDKKQMELLDGAINLFHDNIGLVPEDDPDRSALLTNAGAVFGTRFSHTRMLVDIDESIRLTREAIELTDYQASLITLYDNLARAYQNKFSKTGNLEDLNEGTEAKLTCIAVTPDDDPRWPLMMSELGSRLGDKFTRTGRMEDLEDGIRAARQAVEAAHDHSPDRGTCFNNLGTLLSIKFRNLGKKQDLNEAIHYAREALNIHTPGQGFRILRLSNLGTRLGFRFAAFGHMQDLEEAVQRMQEAAHLTQGPVRFVDRRTLCGILSNLALQLGRAYDYTRDVGFLEHAISETRKAIKVIRMPDDETAVASDPSALLIGLQPSDLGSLLANLAGLLMARPEEVMSLAEAQEAVTVAEEAVENLNRSDPLRVIDSAFNNLGHSFYRRFLSDDGPKDPLDLDRAIEWGTKAIETSPADHPERATWLLYLGDYLFSRYTSSGNGEDLERFTESLIQVVLSEGCRIKMRIQASRRFLSSPGCLDNGNIERSYTVARAATRLLSSYASSSALRPAEMRFLLHEAVGIASDCAAIVLHMGRGPSEALETLEMGRGVIASSVLDLRTDASLLRQKHPELARLYDDLRSELDAPGLPEVTGNRDAGSATVFDRRQRAGSEMARLLETIRKQDGFEQFLVPPTEGQMRRAASHGPIVYVNMSMHRCDALIIEESGVRALELPKLTWDRASESLERLQSPETLEWLWDVAVEPILEELGFTGPPGDVWPRVWWIPTGPLVRFPFHAAGRHFAPGHKTCLDRVISSYNASIKGILHSRQRPSPNETQSNVVLVSMGDTPGLGRLQHAESEVDIVEAICLSVGLPCKRPAAAQEDVLKALRGCRVFHFAGHGSTRTNPLQSSLLLGDWKSRPLTVESILDTNLSSGPPFLAYLSACRTGRVENEWLADEHLHVTSAFQLAGFRHVVGTLWDADDALCEDMAERFYGFVSGSGFEDGCVSDGLHRATRSLRDEWVDEQKRLRLEREQKRGSERTIERHETAQRMPAWVPYVHFGV</sequence>
<comment type="caution">
    <text evidence="2">The sequence shown here is derived from an EMBL/GenBank/DDBJ whole genome shotgun (WGS) entry which is preliminary data.</text>
</comment>
<dbReference type="InterPro" id="IPR011990">
    <property type="entry name" value="TPR-like_helical_dom_sf"/>
</dbReference>
<evidence type="ECO:0000313" key="2">
    <source>
        <dbReference type="EMBL" id="KAF6810841.1"/>
    </source>
</evidence>
<evidence type="ECO:0000259" key="1">
    <source>
        <dbReference type="Pfam" id="PF12770"/>
    </source>
</evidence>
<accession>A0A8H6MWK4</accession>
<dbReference type="Pfam" id="PF12770">
    <property type="entry name" value="CHAT"/>
    <property type="match status" value="1"/>
</dbReference>
<gene>
    <name evidence="2" type="ORF">CSOJ01_06056</name>
</gene>
<evidence type="ECO:0000313" key="3">
    <source>
        <dbReference type="Proteomes" id="UP000652219"/>
    </source>
</evidence>
<reference evidence="2 3" key="1">
    <citation type="journal article" date="2020" name="Phytopathology">
        <title>Genome Sequence Resources of Colletotrichum truncatum, C. plurivorum, C. musicola, and C. sojae: Four Species Pathogenic to Soybean (Glycine max).</title>
        <authorList>
            <person name="Rogerio F."/>
            <person name="Boufleur T.R."/>
            <person name="Ciampi-Guillardi M."/>
            <person name="Sukno S.A."/>
            <person name="Thon M.R."/>
            <person name="Massola Junior N.S."/>
            <person name="Baroncelli R."/>
        </authorList>
    </citation>
    <scope>NUCLEOTIDE SEQUENCE [LARGE SCALE GENOMIC DNA]</scope>
    <source>
        <strain evidence="2 3">LFN0009</strain>
    </source>
</reference>
<keyword evidence="3" id="KW-1185">Reference proteome</keyword>
<protein>
    <submittedName>
        <fullName evidence="2">TPR domain containing protein</fullName>
    </submittedName>
</protein>
<dbReference type="Gene3D" id="1.25.40.10">
    <property type="entry name" value="Tetratricopeptide repeat domain"/>
    <property type="match status" value="1"/>
</dbReference>
<organism evidence="2 3">
    <name type="scientific">Colletotrichum sojae</name>
    <dbReference type="NCBI Taxonomy" id="2175907"/>
    <lineage>
        <taxon>Eukaryota</taxon>
        <taxon>Fungi</taxon>
        <taxon>Dikarya</taxon>
        <taxon>Ascomycota</taxon>
        <taxon>Pezizomycotina</taxon>
        <taxon>Sordariomycetes</taxon>
        <taxon>Hypocreomycetidae</taxon>
        <taxon>Glomerellales</taxon>
        <taxon>Glomerellaceae</taxon>
        <taxon>Colletotrichum</taxon>
        <taxon>Colletotrichum orchidearum species complex</taxon>
    </lineage>
</organism>
<name>A0A8H6MWK4_9PEZI</name>